<dbReference type="Proteomes" id="UP000694843">
    <property type="component" value="Unplaced"/>
</dbReference>
<name>A0A979FPB5_HYAAZ</name>
<keyword evidence="9" id="KW-0807">Transducer</keyword>
<evidence type="ECO:0000256" key="2">
    <source>
        <dbReference type="ARBA" id="ARBA00010663"/>
    </source>
</evidence>
<evidence type="ECO:0000256" key="5">
    <source>
        <dbReference type="ARBA" id="ARBA00022989"/>
    </source>
</evidence>
<dbReference type="GO" id="GO:0004930">
    <property type="term" value="F:G protein-coupled receptor activity"/>
    <property type="evidence" value="ECO:0007669"/>
    <property type="project" value="UniProtKB-KW"/>
</dbReference>
<keyword evidence="7 11" id="KW-0472">Membrane</keyword>
<dbReference type="InterPro" id="IPR017452">
    <property type="entry name" value="GPCR_Rhodpsn_7TM"/>
</dbReference>
<feature type="region of interest" description="Disordered" evidence="10">
    <location>
        <begin position="643"/>
        <end position="706"/>
    </location>
</feature>
<keyword evidence="4 11" id="KW-0812">Transmembrane</keyword>
<evidence type="ECO:0000256" key="6">
    <source>
        <dbReference type="ARBA" id="ARBA00023040"/>
    </source>
</evidence>
<organism evidence="13 14">
    <name type="scientific">Hyalella azteca</name>
    <name type="common">Amphipod</name>
    <dbReference type="NCBI Taxonomy" id="294128"/>
    <lineage>
        <taxon>Eukaryota</taxon>
        <taxon>Metazoa</taxon>
        <taxon>Ecdysozoa</taxon>
        <taxon>Arthropoda</taxon>
        <taxon>Crustacea</taxon>
        <taxon>Multicrustacea</taxon>
        <taxon>Malacostraca</taxon>
        <taxon>Eumalacostraca</taxon>
        <taxon>Peracarida</taxon>
        <taxon>Amphipoda</taxon>
        <taxon>Senticaudata</taxon>
        <taxon>Talitrida</taxon>
        <taxon>Talitroidea</taxon>
        <taxon>Hyalellidae</taxon>
        <taxon>Hyalella</taxon>
    </lineage>
</organism>
<comment type="similarity">
    <text evidence="2">Belongs to the G-protein coupled receptor 1 family.</text>
</comment>
<evidence type="ECO:0000313" key="13">
    <source>
        <dbReference type="Proteomes" id="UP000694843"/>
    </source>
</evidence>
<feature type="transmembrane region" description="Helical" evidence="11">
    <location>
        <begin position="201"/>
        <end position="227"/>
    </location>
</feature>
<feature type="transmembrane region" description="Helical" evidence="11">
    <location>
        <begin position="79"/>
        <end position="103"/>
    </location>
</feature>
<dbReference type="AlphaFoldDB" id="A0A979FPB5"/>
<dbReference type="OrthoDB" id="10070371at2759"/>
<sequence>MSACVNGYRITIQVIPTLVNQSVKLVPYKKYERCPEDPGPIIAAVFLTLIFVVSVVLSIMIIVTIITSFSLKKLLYSKLILNICSVVILDCFLNLTIALVYVSTAPWQFGYPVCYINSFFMLLITLEMILAIALFAMDRLLVLRKFAPYLSMSKNKVTALILLTWLISLSLSLPVVVGFSSMPYKMRYSCSVADSRDDEYLIVRLIIVIIFPVFMLFFILFITCYIFHTEKTKHKKVKGGQTYTYLDQILMTPYYRNEIYPSLCMMALVVAYFIFWLPFAFLITLDPLLSQDWFNKTEPSGQILSGANTSNTNTTNHIPEMINTPVYETVFIWFRFIFDLLVPIIIFTSLKDVRLKCENLIMCCRPATIDATSPKHMNSTFMKTPKSSGFAELKYTSKKTKNDQKNMVSFNTPVLFVTDDGLQIRTVDETYAEVSDHKSLLGFNKNANPEPKFSYESCDIVMPSEEFTDFEGEFDISEDIVPKKHYAQLQDDYEDEKSFTEQVIMGANRALMAQKAEEDENLNNRHIDSEAGGLQSRPESVKEEKKPNKVAEIDEREMMEVEEKFDETIDLNEKPKKAKKHVRFDTENLIQSIPRPRSNESSIGDDEFETVSINSNDSGVWADSELDESELVKISGKKFKPKRVVHNIRNPPPMTLNKKNSGYGRLGKPTPKRKVSKNQVDPNIVSKNHHNAAATKKLPGTPSLHNIKSRYMDHYKNTNATANSVKKIVKPPSLQSY</sequence>
<dbReference type="InterPro" id="IPR000276">
    <property type="entry name" value="GPCR_Rhodpsn"/>
</dbReference>
<gene>
    <name evidence="14" type="primary">LOC125178536</name>
</gene>
<dbReference type="PRINTS" id="PR00237">
    <property type="entry name" value="GPCRRHODOPSN"/>
</dbReference>
<reference evidence="14" key="1">
    <citation type="submission" date="2025-08" db="UniProtKB">
        <authorList>
            <consortium name="RefSeq"/>
        </authorList>
    </citation>
    <scope>IDENTIFICATION</scope>
    <source>
        <tissue evidence="14">Whole organism</tissue>
    </source>
</reference>
<feature type="region of interest" description="Disordered" evidence="10">
    <location>
        <begin position="523"/>
        <end position="548"/>
    </location>
</feature>
<evidence type="ECO:0000256" key="9">
    <source>
        <dbReference type="ARBA" id="ARBA00023224"/>
    </source>
</evidence>
<evidence type="ECO:0000313" key="14">
    <source>
        <dbReference type="RefSeq" id="XP_047738468.1"/>
    </source>
</evidence>
<feature type="transmembrane region" description="Helical" evidence="11">
    <location>
        <begin position="115"/>
        <end position="136"/>
    </location>
</feature>
<evidence type="ECO:0000256" key="4">
    <source>
        <dbReference type="ARBA" id="ARBA00022692"/>
    </source>
</evidence>
<evidence type="ECO:0000256" key="8">
    <source>
        <dbReference type="ARBA" id="ARBA00023170"/>
    </source>
</evidence>
<dbReference type="Gene3D" id="1.20.1070.10">
    <property type="entry name" value="Rhodopsin 7-helix transmembrane proteins"/>
    <property type="match status" value="1"/>
</dbReference>
<keyword evidence="8" id="KW-0675">Receptor</keyword>
<feature type="compositionally biased region" description="Basic and acidic residues" evidence="10">
    <location>
        <begin position="539"/>
        <end position="548"/>
    </location>
</feature>
<evidence type="ECO:0000256" key="10">
    <source>
        <dbReference type="SAM" id="MobiDB-lite"/>
    </source>
</evidence>
<evidence type="ECO:0000256" key="7">
    <source>
        <dbReference type="ARBA" id="ARBA00023136"/>
    </source>
</evidence>
<comment type="subcellular location">
    <subcellularLocation>
        <location evidence="1">Cell membrane</location>
        <topology evidence="1">Multi-pass membrane protein</topology>
    </subcellularLocation>
</comment>
<dbReference type="RefSeq" id="XP_047738468.1">
    <property type="nucleotide sequence ID" value="XM_047882512.1"/>
</dbReference>
<dbReference type="GO" id="GO:0005886">
    <property type="term" value="C:plasma membrane"/>
    <property type="evidence" value="ECO:0007669"/>
    <property type="project" value="UniProtKB-SubCell"/>
</dbReference>
<dbReference type="SUPFAM" id="SSF81321">
    <property type="entry name" value="Family A G protein-coupled receptor-like"/>
    <property type="match status" value="1"/>
</dbReference>
<dbReference type="CDD" id="cd00637">
    <property type="entry name" value="7tm_classA_rhodopsin-like"/>
    <property type="match status" value="1"/>
</dbReference>
<feature type="transmembrane region" description="Helical" evidence="11">
    <location>
        <begin position="259"/>
        <end position="283"/>
    </location>
</feature>
<keyword evidence="3" id="KW-1003">Cell membrane</keyword>
<dbReference type="KEGG" id="hazt:125178536"/>
<feature type="domain" description="G-protein coupled receptors family 1 profile" evidence="12">
    <location>
        <begin position="57"/>
        <end position="346"/>
    </location>
</feature>
<dbReference type="PROSITE" id="PS50262">
    <property type="entry name" value="G_PROTEIN_RECEP_F1_2"/>
    <property type="match status" value="1"/>
</dbReference>
<keyword evidence="5 11" id="KW-1133">Transmembrane helix</keyword>
<keyword evidence="6" id="KW-0297">G-protein coupled receptor</keyword>
<feature type="transmembrane region" description="Helical" evidence="11">
    <location>
        <begin position="41"/>
        <end position="67"/>
    </location>
</feature>
<dbReference type="GeneID" id="125178536"/>
<dbReference type="PANTHER" id="PTHR22752">
    <property type="entry name" value="G PROTEIN-COUPLED RECEPTOR"/>
    <property type="match status" value="1"/>
</dbReference>
<evidence type="ECO:0000256" key="11">
    <source>
        <dbReference type="SAM" id="Phobius"/>
    </source>
</evidence>
<accession>A0A979FPB5</accession>
<evidence type="ECO:0000256" key="1">
    <source>
        <dbReference type="ARBA" id="ARBA00004651"/>
    </source>
</evidence>
<dbReference type="Pfam" id="PF00001">
    <property type="entry name" value="7tm_1"/>
    <property type="match status" value="1"/>
</dbReference>
<proteinExistence type="inferred from homology"/>
<protein>
    <submittedName>
        <fullName evidence="14">Uncharacterized protein LOC125178536</fullName>
    </submittedName>
</protein>
<feature type="region of interest" description="Disordered" evidence="10">
    <location>
        <begin position="575"/>
        <end position="606"/>
    </location>
</feature>
<evidence type="ECO:0000259" key="12">
    <source>
        <dbReference type="PROSITE" id="PS50262"/>
    </source>
</evidence>
<keyword evidence="13" id="KW-1185">Reference proteome</keyword>
<feature type="transmembrane region" description="Helical" evidence="11">
    <location>
        <begin position="157"/>
        <end position="181"/>
    </location>
</feature>
<evidence type="ECO:0000256" key="3">
    <source>
        <dbReference type="ARBA" id="ARBA00022475"/>
    </source>
</evidence>
<feature type="transmembrane region" description="Helical" evidence="11">
    <location>
        <begin position="330"/>
        <end position="350"/>
    </location>
</feature>